<keyword evidence="2" id="KW-1185">Reference proteome</keyword>
<gene>
    <name evidence="1" type="ORF">ESB00_11290</name>
</gene>
<dbReference type="RefSeq" id="WP_129047789.1">
    <property type="nucleotide sequence ID" value="NZ_SDHX01000001.1"/>
</dbReference>
<comment type="caution">
    <text evidence="1">The sequence shown here is derived from an EMBL/GenBank/DDBJ whole genome shotgun (WGS) entry which is preliminary data.</text>
</comment>
<dbReference type="AlphaFoldDB" id="A0A4Q1CBR0"/>
<dbReference type="Pfam" id="PF18928">
    <property type="entry name" value="DUF5677"/>
    <property type="match status" value="1"/>
</dbReference>
<sequence>MFEDHNKEGKKFVPKFGQDWSRVDFVEVIFPEIVWIGFVLQRHGSKKGIALATALIEAAFHAATKHPQPEFSFISAHRELTDEAKAAVRERLRSAGQLDELREALEPFVRCYHNDNPLTYLWDAALPCHSDADVETARKVVGPRLNRWSPEGTLMQAVVLYGEHCTGRLHYTENVKPPNLEAIVSDFDSPEGKRASSHARTSTSAIYAHYKDRLGNAWAEYFWRRGLELDPLRGHIRLPDEAPAGGNPVVRFRQGFHHLAAALVKEVSEQVILNTVSEEEHTVINALLARQATLAVALADNFEVWNWDIGPLYLRAMTDCYITLAWILGKPDERSRLYIVHGLGQEKLWMAHYERLADEAEDEGEKEGYRQMIEASRAWVESQSFLFFVTVNLGNWTGKNTREMALDADCIDLYNFAYTPYSFSAHNTWNHLGKFNAVPSPSPLHKNMRMPNIPHFAGEPSIMMNAAKYLDKSINAVAKHYGLTTQVEAAYPWSGARISDVCEFLYEQFEGTKKRSKMPSEKTDTSAE</sequence>
<dbReference type="OrthoDB" id="1434112at2"/>
<organism evidence="1 2">
    <name type="scientific">Oleiharenicola lentus</name>
    <dbReference type="NCBI Taxonomy" id="2508720"/>
    <lineage>
        <taxon>Bacteria</taxon>
        <taxon>Pseudomonadati</taxon>
        <taxon>Verrucomicrobiota</taxon>
        <taxon>Opitutia</taxon>
        <taxon>Opitutales</taxon>
        <taxon>Opitutaceae</taxon>
        <taxon>Oleiharenicola</taxon>
    </lineage>
</organism>
<accession>A0A4Q1CBR0</accession>
<protein>
    <submittedName>
        <fullName evidence="1">Uncharacterized protein</fullName>
    </submittedName>
</protein>
<dbReference type="Proteomes" id="UP000290218">
    <property type="component" value="Unassembled WGS sequence"/>
</dbReference>
<evidence type="ECO:0000313" key="2">
    <source>
        <dbReference type="Proteomes" id="UP000290218"/>
    </source>
</evidence>
<reference evidence="1 2" key="1">
    <citation type="submission" date="2019-01" db="EMBL/GenBank/DDBJ databases">
        <title>Lacunisphaera sp. strain TWA-58.</title>
        <authorList>
            <person name="Chen W.-M."/>
        </authorList>
    </citation>
    <scope>NUCLEOTIDE SEQUENCE [LARGE SCALE GENOMIC DNA]</scope>
    <source>
        <strain evidence="1 2">TWA-58</strain>
    </source>
</reference>
<dbReference type="InterPro" id="IPR043733">
    <property type="entry name" value="DUF5677"/>
</dbReference>
<name>A0A4Q1CBR0_9BACT</name>
<evidence type="ECO:0000313" key="1">
    <source>
        <dbReference type="EMBL" id="RXK56420.1"/>
    </source>
</evidence>
<dbReference type="EMBL" id="SDHX01000001">
    <property type="protein sequence ID" value="RXK56420.1"/>
    <property type="molecule type" value="Genomic_DNA"/>
</dbReference>
<proteinExistence type="predicted"/>